<dbReference type="InterPro" id="IPR005829">
    <property type="entry name" value="Sugar_transporter_CS"/>
</dbReference>
<dbReference type="PROSITE" id="PS00216">
    <property type="entry name" value="SUGAR_TRANSPORT_1"/>
    <property type="match status" value="1"/>
</dbReference>
<evidence type="ECO:0000256" key="4">
    <source>
        <dbReference type="ARBA" id="ARBA00022692"/>
    </source>
</evidence>
<dbReference type="Pfam" id="PF07690">
    <property type="entry name" value="MFS_1"/>
    <property type="match status" value="1"/>
</dbReference>
<dbReference type="InterPro" id="IPR020846">
    <property type="entry name" value="MFS_dom"/>
</dbReference>
<keyword evidence="5 7" id="KW-1133">Transmembrane helix</keyword>
<accession>A0ABU1VMH6</accession>
<evidence type="ECO:0000256" key="3">
    <source>
        <dbReference type="ARBA" id="ARBA00007520"/>
    </source>
</evidence>
<feature type="transmembrane region" description="Helical" evidence="7">
    <location>
        <begin position="82"/>
        <end position="107"/>
    </location>
</feature>
<feature type="domain" description="Major facilitator superfamily (MFS) profile" evidence="8">
    <location>
        <begin position="14"/>
        <end position="392"/>
    </location>
</feature>
<feature type="transmembrane region" description="Helical" evidence="7">
    <location>
        <begin position="302"/>
        <end position="321"/>
    </location>
</feature>
<proteinExistence type="inferred from homology"/>
<feature type="transmembrane region" description="Helical" evidence="7">
    <location>
        <begin position="249"/>
        <end position="267"/>
    </location>
</feature>
<feature type="transmembrane region" description="Helical" evidence="7">
    <location>
        <begin position="341"/>
        <end position="361"/>
    </location>
</feature>
<evidence type="ECO:0000256" key="2">
    <source>
        <dbReference type="ARBA" id="ARBA00004141"/>
    </source>
</evidence>
<keyword evidence="4 7" id="KW-0812">Transmembrane</keyword>
<keyword evidence="10" id="KW-1185">Reference proteome</keyword>
<evidence type="ECO:0000313" key="9">
    <source>
        <dbReference type="EMBL" id="MDR7098677.1"/>
    </source>
</evidence>
<dbReference type="CDD" id="cd17370">
    <property type="entry name" value="MFS_MJ1317_like"/>
    <property type="match status" value="1"/>
</dbReference>
<dbReference type="InterPro" id="IPR036259">
    <property type="entry name" value="MFS_trans_sf"/>
</dbReference>
<evidence type="ECO:0000256" key="1">
    <source>
        <dbReference type="ARBA" id="ARBA00003279"/>
    </source>
</evidence>
<dbReference type="PANTHER" id="PTHR23518">
    <property type="entry name" value="C-METHYLTRANSFERASE"/>
    <property type="match status" value="1"/>
</dbReference>
<protein>
    <submittedName>
        <fullName evidence="9">MFS family permease</fullName>
    </submittedName>
</protein>
<dbReference type="RefSeq" id="WP_310052714.1">
    <property type="nucleotide sequence ID" value="NZ_JAVDVW010000001.1"/>
</dbReference>
<comment type="similarity">
    <text evidence="3">Belongs to the major facilitator superfamily. TCR/Tet family.</text>
</comment>
<dbReference type="InterPro" id="IPR001958">
    <property type="entry name" value="Tet-R_TetA/multi-R_MdtG-like"/>
</dbReference>
<keyword evidence="6 7" id="KW-0472">Membrane</keyword>
<name>A0ABU1VMH6_9GAMM</name>
<evidence type="ECO:0000256" key="7">
    <source>
        <dbReference type="SAM" id="Phobius"/>
    </source>
</evidence>
<dbReference type="PROSITE" id="PS50850">
    <property type="entry name" value="MFS"/>
    <property type="match status" value="1"/>
</dbReference>
<dbReference type="Gene3D" id="1.20.1250.20">
    <property type="entry name" value="MFS general substrate transporter like domains"/>
    <property type="match status" value="2"/>
</dbReference>
<evidence type="ECO:0000256" key="6">
    <source>
        <dbReference type="ARBA" id="ARBA00023136"/>
    </source>
</evidence>
<evidence type="ECO:0000259" key="8">
    <source>
        <dbReference type="PROSITE" id="PS50850"/>
    </source>
</evidence>
<feature type="transmembrane region" description="Helical" evidence="7">
    <location>
        <begin position="279"/>
        <end position="296"/>
    </location>
</feature>
<sequence length="393" mass="42538">MASLIASLRLLPRSVWLLGFISLMNDAASEMIYPLLPLFVVGTLGAGPRVLGLIEGLAEAVSSLLKLASGIWSDRTRRAKPFVVMGYGVAGLARTLIAAATGWWFVLLCRLADRVGKGLRSSPRDAMLGRSVEPGQRGLAFGFHRAMDNAGAVLGPLVAAALLGWGMELRTVFWCAAIPAVVVFVATLQLREPEAEALVQSPRFNWHLGEFPPRFRRYLIVLGLFMLGNSSNLFLLMRVRELGLPQAQVPLLWATMSGVAAVFLTPLSALSDRLGRRRLIIAGWIAYAAIYLLLGWAGVKPWGVWALFVAYGLFIAATEGAEKALVADLVPREQLGTAFGWYHLTLGITLLPASLLFGALWESVSVFAAFAFGAACALLAAGLLMFWIRDDRS</sequence>
<dbReference type="EMBL" id="JAVDVW010000001">
    <property type="protein sequence ID" value="MDR7098677.1"/>
    <property type="molecule type" value="Genomic_DNA"/>
</dbReference>
<comment type="function">
    <text evidence="1">Resistance to tetracycline by an active tetracycline efflux. This is an energy-dependent process that decreases the accumulation of the antibiotic in whole cells. This protein functions as a metal-tetracycline/H(+) antiporter.</text>
</comment>
<dbReference type="SUPFAM" id="SSF103473">
    <property type="entry name" value="MFS general substrate transporter"/>
    <property type="match status" value="1"/>
</dbReference>
<comment type="subcellular location">
    <subcellularLocation>
        <location evidence="2">Membrane</location>
        <topology evidence="2">Multi-pass membrane protein</topology>
    </subcellularLocation>
</comment>
<feature type="transmembrane region" description="Helical" evidence="7">
    <location>
        <begin position="218"/>
        <end position="237"/>
    </location>
</feature>
<dbReference type="Proteomes" id="UP001267878">
    <property type="component" value="Unassembled WGS sequence"/>
</dbReference>
<reference evidence="9 10" key="1">
    <citation type="submission" date="2023-07" db="EMBL/GenBank/DDBJ databases">
        <title>Sorghum-associated microbial communities from plants grown in Nebraska, USA.</title>
        <authorList>
            <person name="Schachtman D."/>
        </authorList>
    </citation>
    <scope>NUCLEOTIDE SEQUENCE [LARGE SCALE GENOMIC DNA]</scope>
    <source>
        <strain evidence="9 10">BE187</strain>
    </source>
</reference>
<dbReference type="PRINTS" id="PR01035">
    <property type="entry name" value="TCRTETA"/>
</dbReference>
<dbReference type="InterPro" id="IPR011701">
    <property type="entry name" value="MFS"/>
</dbReference>
<dbReference type="PANTHER" id="PTHR23518:SF2">
    <property type="entry name" value="MAJOR FACILITATOR SUPERFAMILY TRANSPORTER"/>
    <property type="match status" value="1"/>
</dbReference>
<evidence type="ECO:0000313" key="10">
    <source>
        <dbReference type="Proteomes" id="UP001267878"/>
    </source>
</evidence>
<evidence type="ECO:0000256" key="5">
    <source>
        <dbReference type="ARBA" id="ARBA00022989"/>
    </source>
</evidence>
<gene>
    <name evidence="9" type="ORF">J2X04_001024</name>
</gene>
<feature type="transmembrane region" description="Helical" evidence="7">
    <location>
        <begin position="367"/>
        <end position="388"/>
    </location>
</feature>
<organism evidence="9 10">
    <name type="scientific">Agrilutibacter niabensis</name>
    <dbReference type="NCBI Taxonomy" id="380628"/>
    <lineage>
        <taxon>Bacteria</taxon>
        <taxon>Pseudomonadati</taxon>
        <taxon>Pseudomonadota</taxon>
        <taxon>Gammaproteobacteria</taxon>
        <taxon>Lysobacterales</taxon>
        <taxon>Lysobacteraceae</taxon>
        <taxon>Agrilutibacter</taxon>
    </lineage>
</organism>
<comment type="caution">
    <text evidence="9">The sequence shown here is derived from an EMBL/GenBank/DDBJ whole genome shotgun (WGS) entry which is preliminary data.</text>
</comment>